<dbReference type="AlphaFoldDB" id="B1MA81"/>
<dbReference type="GO" id="GO:0005509">
    <property type="term" value="F:calcium ion binding"/>
    <property type="evidence" value="ECO:0007669"/>
    <property type="project" value="InterPro"/>
</dbReference>
<dbReference type="PANTHER" id="PTHR38340">
    <property type="entry name" value="S-LAYER PROTEIN"/>
    <property type="match status" value="1"/>
</dbReference>
<comment type="subcellular location">
    <subcellularLocation>
        <location evidence="1">Secreted</location>
    </subcellularLocation>
</comment>
<feature type="domain" description="Haemolysin-type calcium binding-related" evidence="4">
    <location>
        <begin position="701"/>
        <end position="745"/>
    </location>
</feature>
<feature type="compositionally biased region" description="Polar residues" evidence="3">
    <location>
        <begin position="920"/>
        <end position="932"/>
    </location>
</feature>
<dbReference type="InterPro" id="IPR001343">
    <property type="entry name" value="Hemolysn_Ca-bd"/>
</dbReference>
<feature type="domain" description="Haemolysin-type calcium binding-related" evidence="4">
    <location>
        <begin position="834"/>
        <end position="877"/>
    </location>
</feature>
<feature type="region of interest" description="Disordered" evidence="3">
    <location>
        <begin position="885"/>
        <end position="1004"/>
    </location>
</feature>
<evidence type="ECO:0000256" key="1">
    <source>
        <dbReference type="ARBA" id="ARBA00004613"/>
    </source>
</evidence>
<accession>B1MA81</accession>
<organism evidence="5 6">
    <name type="scientific">Methylobacterium radiotolerans (strain ATCC 27329 / DSM 1819 / JCM 2831 / NBRC 15690 / NCIMB 10815 / 0-1)</name>
    <dbReference type="NCBI Taxonomy" id="426355"/>
    <lineage>
        <taxon>Bacteria</taxon>
        <taxon>Pseudomonadati</taxon>
        <taxon>Pseudomonadota</taxon>
        <taxon>Alphaproteobacteria</taxon>
        <taxon>Hyphomicrobiales</taxon>
        <taxon>Methylobacteriaceae</taxon>
        <taxon>Methylobacterium</taxon>
    </lineage>
</organism>
<dbReference type="InterPro" id="IPR010566">
    <property type="entry name" value="Haemolys_ca-bd"/>
</dbReference>
<evidence type="ECO:0000259" key="4">
    <source>
        <dbReference type="Pfam" id="PF06594"/>
    </source>
</evidence>
<dbReference type="InterPro" id="IPR018511">
    <property type="entry name" value="Hemolysin-typ_Ca-bd_CS"/>
</dbReference>
<feature type="domain" description="Haemolysin-type calcium binding-related" evidence="4">
    <location>
        <begin position="71"/>
        <end position="116"/>
    </location>
</feature>
<dbReference type="Proteomes" id="UP000006589">
    <property type="component" value="Plasmid pMRAD06"/>
</dbReference>
<dbReference type="PATRIC" id="fig|426355.14.peg.13"/>
<keyword evidence="2" id="KW-0964">Secreted</keyword>
<gene>
    <name evidence="5" type="ordered locus">Mrad2831_6493</name>
</gene>
<dbReference type="InterPro" id="IPR011049">
    <property type="entry name" value="Serralysin-like_metalloprot_C"/>
</dbReference>
<sequence length="1102" mass="111673">MGTPAADVISGGKGDDYLSGGDGGDTYLYNRGDGADTIDDNNWGGTAGDDRIVFGAGISQSDLSFSSYGTDLIIKIAGSSDQIRVSDGLYGAINNPNDGVDRIEKFVFADGSQLDMNTVQQGLLTGTDGNDNITGYATADAITGGKGDDYLSGRGGGDTYLYNRGDGADVIDDNNWANTGDDDQIVFGAGISQSDLSFSSYGTDLIIKIAGTNDQIRVSDGLWAAVNEPSNNVDRIEKFVFADGSQLDMNTVQLGLLTGTDGNDNITGYATADAITGGKGDDYLSGHGGGDTYLYSRGDGSDTIDDNNWGGTAGDDQIVFGAGISQNDLGFYRDGTNLIIKIAGTSDQIRVSDGLWAAINDPSNNVDRIERFVFAGGSQISMSTIEQNLLSNNGGSNGGYVPGDSSGTGSGGAGTDNPPMGGGSGGGSGTPATGGAGSSGGGGAAGDPPASGSAGGSGGGTPSTGGSNGSGGTGGSSGGGSSPDAVTLAGTDGADRLVGTPAADVISGGKGDDYLSGGDGGDTYLYNRGDGADTIDDNNWGGTAGDDRIVFGAGISQSDLSFSSYGTDLIIKIAGSSDQIRVSDGLYGAINNPNDGVDRIEKFVFADGSQLDMNTVQQGLLTGTDGNDNITGYATADAITGGKGDDYLSGRGGGDTYLYNRGDGADVIDDNNWANTGDDDQIVFGAGISQSDLSFSSYGTDLIIKIAGTNDQIRVSDGLYGAINNPNDGVDRIEKFVFADGSQLDMNAVQLGLLTGTDGNDNITGYTTADAITGGKGDDYLSGRGGGDTYLFNRGDGSDTIDDNNWANTGDDDQIVFGAGISRNDIEFYRDGTNLIIKIAGTNDQIRVSDGLWAAINDPSNNVDRIERFVFAGGSQISMSTIEQNLLGTDGGSNGDDGSGTGSSGGSGNSLPMAGRQSRIRTMSASDGNETASAGEGTAENVTLDSDYDGKSDDSSLTSGTDKQDAASSDTTGVEKSGDSSTSASKSTELRGTDGPDNINGFETDDIIAGGMGDDNLSGRGGADIFVFGPASGNDVINDFHGSGSAHDLIQFDHSIFADASSVLAASTQVGSDIVITISSHDTIVLRDTQLSALSTNDFRIA</sequence>
<feature type="compositionally biased region" description="Gly residues" evidence="3">
    <location>
        <begin position="889"/>
        <end position="908"/>
    </location>
</feature>
<dbReference type="EMBL" id="CP001007">
    <property type="protein sequence ID" value="ACB28406.1"/>
    <property type="molecule type" value="Genomic_DNA"/>
</dbReference>
<feature type="domain" description="Haemolysin-type calcium binding-related" evidence="4">
    <location>
        <begin position="204"/>
        <end position="249"/>
    </location>
</feature>
<evidence type="ECO:0000313" key="6">
    <source>
        <dbReference type="Proteomes" id="UP000006589"/>
    </source>
</evidence>
<feature type="domain" description="Haemolysin-type calcium binding-related" evidence="4">
    <location>
        <begin position="568"/>
        <end position="613"/>
    </location>
</feature>
<dbReference type="Pfam" id="PF06594">
    <property type="entry name" value="HCBP_related"/>
    <property type="match status" value="6"/>
</dbReference>
<reference evidence="5 6" key="1">
    <citation type="submission" date="2008-03" db="EMBL/GenBank/DDBJ databases">
        <title>Complete sequence of plasmid6 of Methylobacterium radiotolerans JCM 2831.</title>
        <authorList>
            <consortium name="US DOE Joint Genome Institute"/>
            <person name="Copeland A."/>
            <person name="Lucas S."/>
            <person name="Lapidus A."/>
            <person name="Glavina del Rio T."/>
            <person name="Dalin E."/>
            <person name="Tice H."/>
            <person name="Bruce D."/>
            <person name="Goodwin L."/>
            <person name="Pitluck S."/>
            <person name="Kiss H."/>
            <person name="Brettin T."/>
            <person name="Detter J.C."/>
            <person name="Han C."/>
            <person name="Kuske C.R."/>
            <person name="Schmutz J."/>
            <person name="Larimer F."/>
            <person name="Land M."/>
            <person name="Hauser L."/>
            <person name="Kyrpides N."/>
            <person name="Mikhailova N."/>
            <person name="Marx C.J."/>
            <person name="Richardson P."/>
        </authorList>
    </citation>
    <scope>NUCLEOTIDE SEQUENCE [LARGE SCALE GENOMIC DNA]</scope>
    <source>
        <strain evidence="6">ATCC 27329 / DSM 1819 / JCM 2831 / NBRC 15690 / NCIMB 10815 / 0-1</strain>
        <plasmid evidence="6">Plasmid pMRAD06</plasmid>
    </source>
</reference>
<dbReference type="GO" id="GO:0005576">
    <property type="term" value="C:extracellular region"/>
    <property type="evidence" value="ECO:0007669"/>
    <property type="project" value="UniProtKB-SubCell"/>
</dbReference>
<keyword evidence="5" id="KW-0614">Plasmid</keyword>
<evidence type="ECO:0000256" key="2">
    <source>
        <dbReference type="ARBA" id="ARBA00022525"/>
    </source>
</evidence>
<dbReference type="KEGG" id="mrd:Mrad2831_6493"/>
<name>B1MA81_METRJ</name>
<dbReference type="Gene3D" id="2.150.10.10">
    <property type="entry name" value="Serralysin-like metalloprotease, C-terminal"/>
    <property type="match status" value="5"/>
</dbReference>
<evidence type="ECO:0000313" key="5">
    <source>
        <dbReference type="EMBL" id="ACB28406.1"/>
    </source>
</evidence>
<dbReference type="PRINTS" id="PR00313">
    <property type="entry name" value="CABNDNGRPT"/>
</dbReference>
<dbReference type="Pfam" id="PF00353">
    <property type="entry name" value="HemolysinCabind"/>
    <property type="match status" value="7"/>
</dbReference>
<geneLocation type="plasmid" evidence="5 6">
    <name>pMRAD06</name>
</geneLocation>
<proteinExistence type="predicted"/>
<dbReference type="InterPro" id="IPR050557">
    <property type="entry name" value="RTX_toxin/Mannuronan_C5-epim"/>
</dbReference>
<dbReference type="HOGENOM" id="CLU_296451_0_0_5"/>
<dbReference type="PROSITE" id="PS00330">
    <property type="entry name" value="HEMOLYSIN_CALCIUM"/>
    <property type="match status" value="2"/>
</dbReference>
<protein>
    <submittedName>
        <fullName evidence="5">Haemolysin-type calcium binding domain protein</fullName>
    </submittedName>
</protein>
<feature type="compositionally biased region" description="Gly residues" evidence="3">
    <location>
        <begin position="395"/>
        <end position="445"/>
    </location>
</feature>
<dbReference type="PANTHER" id="PTHR38340:SF1">
    <property type="entry name" value="S-LAYER PROTEIN"/>
    <property type="match status" value="1"/>
</dbReference>
<feature type="region of interest" description="Disordered" evidence="3">
    <location>
        <begin position="393"/>
        <end position="492"/>
    </location>
</feature>
<feature type="compositionally biased region" description="Gly residues" evidence="3">
    <location>
        <begin position="453"/>
        <end position="481"/>
    </location>
</feature>
<feature type="compositionally biased region" description="Polar residues" evidence="3">
    <location>
        <begin position="957"/>
        <end position="974"/>
    </location>
</feature>
<evidence type="ECO:0000256" key="3">
    <source>
        <dbReference type="SAM" id="MobiDB-lite"/>
    </source>
</evidence>
<feature type="domain" description="Haemolysin-type calcium binding-related" evidence="4">
    <location>
        <begin position="337"/>
        <end position="380"/>
    </location>
</feature>
<dbReference type="SUPFAM" id="SSF51120">
    <property type="entry name" value="beta-Roll"/>
    <property type="match status" value="7"/>
</dbReference>